<keyword evidence="3" id="KW-1185">Reference proteome</keyword>
<evidence type="ECO:0000259" key="1">
    <source>
        <dbReference type="Pfam" id="PF22879"/>
    </source>
</evidence>
<proteinExistence type="predicted"/>
<feature type="non-terminal residue" evidence="2">
    <location>
        <position position="198"/>
    </location>
</feature>
<dbReference type="InterPro" id="IPR055101">
    <property type="entry name" value="AIPR_N"/>
</dbReference>
<dbReference type="RefSeq" id="WP_380050145.1">
    <property type="nucleotide sequence ID" value="NZ_JBHSOH010000016.1"/>
</dbReference>
<evidence type="ECO:0000313" key="3">
    <source>
        <dbReference type="Proteomes" id="UP001595979"/>
    </source>
</evidence>
<evidence type="ECO:0000313" key="2">
    <source>
        <dbReference type="EMBL" id="MFC5849228.1"/>
    </source>
</evidence>
<sequence length="198" mass="23077">MNTELINFAARVRDDISTEVESPGEAGTHRAEALTRLFIDELIDDPRSAPFEDGEVAHHQNARMRASGFSLSDAGDRLDLFVTIHRNVVPPEYIPSADVQRAFRQLGRFLERTLSEAKPLHLDVEQALPGYDMALRIYENRQYLTRVYENRQYLTRVQLHLFTDGLVRDQQFEDVTIGNYRVTRHVWDIQRLHRHRAH</sequence>
<dbReference type="EMBL" id="JBHSOH010000016">
    <property type="protein sequence ID" value="MFC5849228.1"/>
    <property type="molecule type" value="Genomic_DNA"/>
</dbReference>
<dbReference type="Proteomes" id="UP001595979">
    <property type="component" value="Unassembled WGS sequence"/>
</dbReference>
<organism evidence="2 3">
    <name type="scientific">Deinococcus petrolearius</name>
    <dbReference type="NCBI Taxonomy" id="1751295"/>
    <lineage>
        <taxon>Bacteria</taxon>
        <taxon>Thermotogati</taxon>
        <taxon>Deinococcota</taxon>
        <taxon>Deinococci</taxon>
        <taxon>Deinococcales</taxon>
        <taxon>Deinococcaceae</taxon>
        <taxon>Deinococcus</taxon>
    </lineage>
</organism>
<name>A0ABW1DMN9_9DEIO</name>
<feature type="domain" description="Abortive infection phage resistance protein N-terminal" evidence="1">
    <location>
        <begin position="37"/>
        <end position="194"/>
    </location>
</feature>
<reference evidence="3" key="1">
    <citation type="journal article" date="2019" name="Int. J. Syst. Evol. Microbiol.">
        <title>The Global Catalogue of Microorganisms (GCM) 10K type strain sequencing project: providing services to taxonomists for standard genome sequencing and annotation.</title>
        <authorList>
            <consortium name="The Broad Institute Genomics Platform"/>
            <consortium name="The Broad Institute Genome Sequencing Center for Infectious Disease"/>
            <person name="Wu L."/>
            <person name="Ma J."/>
        </authorList>
    </citation>
    <scope>NUCLEOTIDE SEQUENCE [LARGE SCALE GENOMIC DNA]</scope>
    <source>
        <strain evidence="3">CGMCC 1.15053</strain>
    </source>
</reference>
<dbReference type="Pfam" id="PF22879">
    <property type="entry name" value="AIPR_N"/>
    <property type="match status" value="1"/>
</dbReference>
<accession>A0ABW1DMN9</accession>
<comment type="caution">
    <text evidence="2">The sequence shown here is derived from an EMBL/GenBank/DDBJ whole genome shotgun (WGS) entry which is preliminary data.</text>
</comment>
<protein>
    <recommendedName>
        <fullName evidence="1">Abortive infection phage resistance protein N-terminal domain-containing protein</fullName>
    </recommendedName>
</protein>
<gene>
    <name evidence="2" type="ORF">ACFPQ6_13000</name>
</gene>